<dbReference type="EMBL" id="BPLR01019669">
    <property type="protein sequence ID" value="GIX70341.1"/>
    <property type="molecule type" value="Genomic_DNA"/>
</dbReference>
<dbReference type="AlphaFoldDB" id="A0AAV4ME49"/>
<proteinExistence type="predicted"/>
<keyword evidence="2" id="KW-1185">Reference proteome</keyword>
<gene>
    <name evidence="1" type="ORF">CEXT_133961</name>
</gene>
<dbReference type="Proteomes" id="UP001054945">
    <property type="component" value="Unassembled WGS sequence"/>
</dbReference>
<protein>
    <submittedName>
        <fullName evidence="1">Uncharacterized protein</fullName>
    </submittedName>
</protein>
<evidence type="ECO:0000313" key="1">
    <source>
        <dbReference type="EMBL" id="GIX70341.1"/>
    </source>
</evidence>
<reference evidence="1 2" key="1">
    <citation type="submission" date="2021-06" db="EMBL/GenBank/DDBJ databases">
        <title>Caerostris extrusa draft genome.</title>
        <authorList>
            <person name="Kono N."/>
            <person name="Arakawa K."/>
        </authorList>
    </citation>
    <scope>NUCLEOTIDE SEQUENCE [LARGE SCALE GENOMIC DNA]</scope>
</reference>
<organism evidence="1 2">
    <name type="scientific">Caerostris extrusa</name>
    <name type="common">Bark spider</name>
    <name type="synonym">Caerostris bankana</name>
    <dbReference type="NCBI Taxonomy" id="172846"/>
    <lineage>
        <taxon>Eukaryota</taxon>
        <taxon>Metazoa</taxon>
        <taxon>Ecdysozoa</taxon>
        <taxon>Arthropoda</taxon>
        <taxon>Chelicerata</taxon>
        <taxon>Arachnida</taxon>
        <taxon>Araneae</taxon>
        <taxon>Araneomorphae</taxon>
        <taxon>Entelegynae</taxon>
        <taxon>Araneoidea</taxon>
        <taxon>Araneidae</taxon>
        <taxon>Caerostris</taxon>
    </lineage>
</organism>
<name>A0AAV4ME49_CAEEX</name>
<comment type="caution">
    <text evidence="1">The sequence shown here is derived from an EMBL/GenBank/DDBJ whole genome shotgun (WGS) entry which is preliminary data.</text>
</comment>
<evidence type="ECO:0000313" key="2">
    <source>
        <dbReference type="Proteomes" id="UP001054945"/>
    </source>
</evidence>
<accession>A0AAV4ME49</accession>
<sequence>MPPYSGLNRMLISSRLLEVYPTFEVSRLLSRLKFVKSTVLHLFVNAVLDCKIFENHFTTKNLGMHPLITGVPPLPLGLLSTATRIILIGIRTTATRIAITP</sequence>